<evidence type="ECO:0000256" key="2">
    <source>
        <dbReference type="RuleBase" id="RU003750"/>
    </source>
</evidence>
<dbReference type="PROSITE" id="PS00379">
    <property type="entry name" value="CDP_ALCOHOL_P_TRANSF"/>
    <property type="match status" value="1"/>
</dbReference>
<dbReference type="RefSeq" id="WP_185680393.1">
    <property type="nucleotide sequence ID" value="NZ_JACLAX010000021.1"/>
</dbReference>
<keyword evidence="3" id="KW-0472">Membrane</keyword>
<comment type="similarity">
    <text evidence="2">Belongs to the CDP-alcohol phosphatidyltransferase class-I family.</text>
</comment>
<dbReference type="InterPro" id="IPR000462">
    <property type="entry name" value="CDP-OH_P_trans"/>
</dbReference>
<proteinExistence type="inferred from homology"/>
<dbReference type="AlphaFoldDB" id="A0A7X1G0R6"/>
<name>A0A7X1G0R6_9SPHN</name>
<dbReference type="GO" id="GO:0016020">
    <property type="term" value="C:membrane"/>
    <property type="evidence" value="ECO:0007669"/>
    <property type="project" value="InterPro"/>
</dbReference>
<dbReference type="InterPro" id="IPR048254">
    <property type="entry name" value="CDP_ALCOHOL_P_TRANSF_CS"/>
</dbReference>
<evidence type="ECO:0000313" key="5">
    <source>
        <dbReference type="Proteomes" id="UP000551327"/>
    </source>
</evidence>
<dbReference type="Gene3D" id="1.20.120.1760">
    <property type="match status" value="1"/>
</dbReference>
<dbReference type="GO" id="GO:0008654">
    <property type="term" value="P:phospholipid biosynthetic process"/>
    <property type="evidence" value="ECO:0007669"/>
    <property type="project" value="InterPro"/>
</dbReference>
<dbReference type="Proteomes" id="UP000551327">
    <property type="component" value="Unassembled WGS sequence"/>
</dbReference>
<gene>
    <name evidence="4" type="ORF">H7F53_15385</name>
</gene>
<dbReference type="Pfam" id="PF01066">
    <property type="entry name" value="CDP-OH_P_transf"/>
    <property type="match status" value="1"/>
</dbReference>
<keyword evidence="5" id="KW-1185">Reference proteome</keyword>
<dbReference type="InterPro" id="IPR043130">
    <property type="entry name" value="CDP-OH_PTrfase_TM_dom"/>
</dbReference>
<evidence type="ECO:0000256" key="1">
    <source>
        <dbReference type="ARBA" id="ARBA00022679"/>
    </source>
</evidence>
<evidence type="ECO:0000256" key="3">
    <source>
        <dbReference type="SAM" id="Phobius"/>
    </source>
</evidence>
<accession>A0A7X1G0R6</accession>
<protein>
    <submittedName>
        <fullName evidence="4">CDP-alcohol phosphatidyltransferase family protein</fullName>
    </submittedName>
</protein>
<organism evidence="4 5">
    <name type="scientific">Novosphingobium piscinae</name>
    <dbReference type="NCBI Taxonomy" id="1507448"/>
    <lineage>
        <taxon>Bacteria</taxon>
        <taxon>Pseudomonadati</taxon>
        <taxon>Pseudomonadota</taxon>
        <taxon>Alphaproteobacteria</taxon>
        <taxon>Sphingomonadales</taxon>
        <taxon>Sphingomonadaceae</taxon>
        <taxon>Novosphingobium</taxon>
    </lineage>
</organism>
<comment type="caution">
    <text evidence="4">The sequence shown here is derived from an EMBL/GenBank/DDBJ whole genome shotgun (WGS) entry which is preliminary data.</text>
</comment>
<sequence length="313" mass="33678">MGLSHQEATVAVAAGRPQRPQRPRELQDPLNHYLYHPLAWQLARLLAPTPLTPNMVSVVGGSCVVAAACAYAGPAFGLLSWPLSALLGMALHMTWHVVDGADGDLARLTGRSSPIGEMVDGLCDYCSHIVLYLVLGWLLAGMAAPGERWIAWAWMWAAGLSHVVQANHVEVQRRQYQWWVYGTPWIRNSHAADSATGRSLFGGLVSAYLALATGLTPHALRIDAAVAAGQDDPARREAIRGAVRAEAPPLLLLCKILGPNPRAIVLGLAMLAGSPLWYFLYQSLVLNVLLVVSVIAHNRAAQRIAARIGLPQA</sequence>
<dbReference type="EMBL" id="JACLAX010000021">
    <property type="protein sequence ID" value="MBC2670534.1"/>
    <property type="molecule type" value="Genomic_DNA"/>
</dbReference>
<evidence type="ECO:0000313" key="4">
    <source>
        <dbReference type="EMBL" id="MBC2670534.1"/>
    </source>
</evidence>
<dbReference type="GO" id="GO:0016780">
    <property type="term" value="F:phosphotransferase activity, for other substituted phosphate groups"/>
    <property type="evidence" value="ECO:0007669"/>
    <property type="project" value="InterPro"/>
</dbReference>
<keyword evidence="3" id="KW-1133">Transmembrane helix</keyword>
<keyword evidence="1 2" id="KW-0808">Transferase</keyword>
<keyword evidence="3" id="KW-0812">Transmembrane</keyword>
<reference evidence="4 5" key="1">
    <citation type="submission" date="2020-08" db="EMBL/GenBank/DDBJ databases">
        <title>The genome sequence of type strain Novosphingobium piscinae KCTC 42194.</title>
        <authorList>
            <person name="Liu Y."/>
        </authorList>
    </citation>
    <scope>NUCLEOTIDE SEQUENCE [LARGE SCALE GENOMIC DNA]</scope>
    <source>
        <strain evidence="4 5">KCTC 42194</strain>
    </source>
</reference>
<feature type="transmembrane region" description="Helical" evidence="3">
    <location>
        <begin position="278"/>
        <end position="297"/>
    </location>
</feature>